<proteinExistence type="predicted"/>
<feature type="transmembrane region" description="Helical" evidence="1">
    <location>
        <begin position="101"/>
        <end position="120"/>
    </location>
</feature>
<evidence type="ECO:0000256" key="1">
    <source>
        <dbReference type="SAM" id="Phobius"/>
    </source>
</evidence>
<evidence type="ECO:0000313" key="3">
    <source>
        <dbReference type="Proteomes" id="UP001596472"/>
    </source>
</evidence>
<keyword evidence="1" id="KW-0812">Transmembrane</keyword>
<protein>
    <recommendedName>
        <fullName evidence="4">DUF218 domain-containing protein</fullName>
    </recommendedName>
</protein>
<keyword evidence="1" id="KW-0472">Membrane</keyword>
<organism evidence="2 3">
    <name type="scientific">Haloferula chungangensis</name>
    <dbReference type="NCBI Taxonomy" id="1048331"/>
    <lineage>
        <taxon>Bacteria</taxon>
        <taxon>Pseudomonadati</taxon>
        <taxon>Verrucomicrobiota</taxon>
        <taxon>Verrucomicrobiia</taxon>
        <taxon>Verrucomicrobiales</taxon>
        <taxon>Verrucomicrobiaceae</taxon>
        <taxon>Haloferula</taxon>
    </lineage>
</organism>
<dbReference type="Proteomes" id="UP001596472">
    <property type="component" value="Unassembled WGS sequence"/>
</dbReference>
<feature type="transmembrane region" description="Helical" evidence="1">
    <location>
        <begin position="51"/>
        <end position="71"/>
    </location>
</feature>
<keyword evidence="3" id="KW-1185">Reference proteome</keyword>
<evidence type="ECO:0008006" key="4">
    <source>
        <dbReference type="Google" id="ProtNLM"/>
    </source>
</evidence>
<gene>
    <name evidence="2" type="ORF">ACFQY0_10990</name>
</gene>
<name>A0ABW2L7I6_9BACT</name>
<reference evidence="3" key="1">
    <citation type="journal article" date="2019" name="Int. J. Syst. Evol. Microbiol.">
        <title>The Global Catalogue of Microorganisms (GCM) 10K type strain sequencing project: providing services to taxonomists for standard genome sequencing and annotation.</title>
        <authorList>
            <consortium name="The Broad Institute Genomics Platform"/>
            <consortium name="The Broad Institute Genome Sequencing Center for Infectious Disease"/>
            <person name="Wu L."/>
            <person name="Ma J."/>
        </authorList>
    </citation>
    <scope>NUCLEOTIDE SEQUENCE [LARGE SCALE GENOMIC DNA]</scope>
    <source>
        <strain evidence="3">CGMCC 4.1467</strain>
    </source>
</reference>
<feature type="transmembrane region" description="Helical" evidence="1">
    <location>
        <begin position="78"/>
        <end position="95"/>
    </location>
</feature>
<feature type="transmembrane region" description="Helical" evidence="1">
    <location>
        <begin position="140"/>
        <end position="163"/>
    </location>
</feature>
<keyword evidence="1" id="KW-1133">Transmembrane helix</keyword>
<dbReference type="RefSeq" id="WP_379712234.1">
    <property type="nucleotide sequence ID" value="NZ_JBHTBS010000004.1"/>
</dbReference>
<comment type="caution">
    <text evidence="2">The sequence shown here is derived from an EMBL/GenBank/DDBJ whole genome shotgun (WGS) entry which is preliminary data.</text>
</comment>
<sequence length="409" mass="45140">MSTPPPLRYPDRTKTGLNLGAAIALCLLSLWMVVADLSYTGDLLFQTSASFLVSFLVFSLLFVVTLVVAIFPKRMIVGMNLLLLCRLSYGFPFSLVMDSSAAARLTSVLMLLLSVVYLFVSLKKMIRTDSRPWVKLKHTLVVLPVWILTGLLAIPVLVVGAGYGARGLLGDYTELSLHGIDLRERVFEKDGQRVHLVGMMHIGDGSYYRDLKERMNAELPAGENRLVLTEGVSDKHKLLPRDFANGTTYAKLAEAFGLEAQKSLESSPGSAAPTTFDPQALGQDAGFIDAGPRSIVWQNADIDISELEDRHQTLLLALLGILSGGNFQQMLIADVGDATGEDLEDLFKNGLIVARNQVLMQHFDRMLPDFSEVYVPWGAAHLPDLEARLVERGFQRVSETKRPVVSFWD</sequence>
<dbReference type="EMBL" id="JBHTBS010000004">
    <property type="protein sequence ID" value="MFC7337704.1"/>
    <property type="molecule type" value="Genomic_DNA"/>
</dbReference>
<evidence type="ECO:0000313" key="2">
    <source>
        <dbReference type="EMBL" id="MFC7337704.1"/>
    </source>
</evidence>
<accession>A0ABW2L7I6</accession>